<feature type="transmembrane region" description="Helical" evidence="1">
    <location>
        <begin position="20"/>
        <end position="46"/>
    </location>
</feature>
<evidence type="ECO:0000256" key="1">
    <source>
        <dbReference type="SAM" id="Phobius"/>
    </source>
</evidence>
<protein>
    <submittedName>
        <fullName evidence="2">Wsv035-like protein</fullName>
    </submittedName>
</protein>
<organism evidence="2">
    <name type="scientific">Trachysalambria curvirostris nimavirus</name>
    <dbReference type="NCBI Taxonomy" id="2984282"/>
    <lineage>
        <taxon>Viruses</taxon>
        <taxon>Viruses incertae sedis</taxon>
        <taxon>Naldaviricetes</taxon>
        <taxon>Nimaviridae</taxon>
    </lineage>
</organism>
<sequence length="970" mass="107689">MEVALEHLYLPGQGSERVSYVTPIVAISVVLLLAFAIATLCAAVAFRAATPFSVNASALRELELKSKLRVVEGSNPEKIVKDYLAVKRNLVGVDNLSTFPPHPAIDDLMGVTNKGNPWNVPSEVRERGIRETADASELTSLHVPQHQRGRMHAATQEVVDQYLGAIRGTKLKERMFRLRRQVASSVEDKELFDSIFGEAEIYHHAPAGSDIANTSLQSDNDILAHRVSGYCDEPVPAIEGKTCAEICHSSSAVRVKAPFIAGGVFIPRDDTAREKKDHCWARKRPINNAYPGSSDRNTDELVGGSMAQYCSPYTATLVLTNDAGWQCRPKFPTFFGGRFGTTPAACQFNSATHMGPEDVFKSSGVYIDLRSGRAINSHSEFPKSTYLRLLRSSKSIKSFKERARDPDLLFDNPIVCNCSGRKDVLNNPLVNEQDARLIKFRGMYECLENPCNMVPSVADDFSVFDTATGTCTPGRLAPPTTVNAILGDNRTPLVGQVPAMGLILADMSKRADGIHTKRGRHPYTEKTAKEITLAAAPVVTAVNLDSSNATRNVLFVPLPSMVLPLASSLAHVNMRPSSLLHIDCLPPILNRYDNQYRPFCTAAFYVEPAANILAGHVPQKPYEHNMLVTECLRNSRMISGSISGGAEVLYSTLLSHDSLFYSWSRDMSHRMTAGDRRLEEIRDFFDRNFNNSRRLSNSEYLARRDNIEQERIFDGISPWDSLYRPGDFDKCGIKNQRESFVLKEGLLIRSYGPYAATVLASNSFDFSFIKGVPGSKTPSALKPYNPLQFAFPTSHSILPEEGSPGDIFSVDKRRIFDSTVISDYFDSSAVANTVEGAMNDRLFSENDSSPLSHYRVDPDSNAWGLQTFRLDYNPRKGPAIVSDPRLKFDTAKINANPPGATLTPLSLFKKSPLEWGHAEADMQRSRWFREGIDTSSAHRRLLAETSMAIRNTWFSLTWENENYYFVENSG</sequence>
<reference evidence="2" key="1">
    <citation type="submission" date="2022-10" db="EMBL/GenBank/DDBJ databases">
        <title>Genome sequences of endogenous nimaviruses in decapod crustaceans.</title>
        <authorList>
            <person name="Kawato S."/>
            <person name="Nozaki R."/>
            <person name="Kondo H."/>
            <person name="Hirono I."/>
        </authorList>
    </citation>
    <scope>NUCLEOTIDE SEQUENCE</scope>
    <source>
        <strain evidence="2">Ube2021</strain>
    </source>
</reference>
<proteinExistence type="predicted"/>
<keyword evidence="1" id="KW-1133">Transmembrane helix</keyword>
<evidence type="ECO:0000313" key="2">
    <source>
        <dbReference type="EMBL" id="BDT62980.1"/>
    </source>
</evidence>
<dbReference type="EMBL" id="LC738880">
    <property type="protein sequence ID" value="BDT62980.1"/>
    <property type="molecule type" value="Genomic_DNA"/>
</dbReference>
<name>A0A9C7F8B7_9VIRU</name>
<keyword evidence="1" id="KW-0472">Membrane</keyword>
<accession>A0A9C7F8B7</accession>
<keyword evidence="1" id="KW-0812">Transmembrane</keyword>